<keyword evidence="2" id="KW-1185">Reference proteome</keyword>
<evidence type="ECO:0000313" key="1">
    <source>
        <dbReference type="EMBL" id="GGF69185.1"/>
    </source>
</evidence>
<sequence>MGANRYRDPDKDLPADFEERREENYKALKHPLDAEAFITTLKQAMSEGLEKLNAGMPKNPKVALQKKRAVGSEFHLWSPKRSR</sequence>
<name>A0A917C468_9BACL</name>
<accession>A0A917C468</accession>
<reference evidence="1" key="1">
    <citation type="journal article" date="2014" name="Int. J. Syst. Evol. Microbiol.">
        <title>Complete genome sequence of Corynebacterium casei LMG S-19264T (=DSM 44701T), isolated from a smear-ripened cheese.</title>
        <authorList>
            <consortium name="US DOE Joint Genome Institute (JGI-PGF)"/>
            <person name="Walter F."/>
            <person name="Albersmeier A."/>
            <person name="Kalinowski J."/>
            <person name="Ruckert C."/>
        </authorList>
    </citation>
    <scope>NUCLEOTIDE SEQUENCE</scope>
    <source>
        <strain evidence="1">CGMCC 1.16134</strain>
    </source>
</reference>
<dbReference type="EMBL" id="BMKR01000004">
    <property type="protein sequence ID" value="GGF69185.1"/>
    <property type="molecule type" value="Genomic_DNA"/>
</dbReference>
<evidence type="ECO:0000313" key="2">
    <source>
        <dbReference type="Proteomes" id="UP000637643"/>
    </source>
</evidence>
<comment type="caution">
    <text evidence="1">The sequence shown here is derived from an EMBL/GenBank/DDBJ whole genome shotgun (WGS) entry which is preliminary data.</text>
</comment>
<gene>
    <name evidence="1" type="ORF">GCM10010912_12890</name>
</gene>
<dbReference type="Proteomes" id="UP000637643">
    <property type="component" value="Unassembled WGS sequence"/>
</dbReference>
<protein>
    <submittedName>
        <fullName evidence="1">Uncharacterized protein</fullName>
    </submittedName>
</protein>
<reference evidence="1" key="2">
    <citation type="submission" date="2020-09" db="EMBL/GenBank/DDBJ databases">
        <authorList>
            <person name="Sun Q."/>
            <person name="Zhou Y."/>
        </authorList>
    </citation>
    <scope>NUCLEOTIDE SEQUENCE</scope>
    <source>
        <strain evidence="1">CGMCC 1.16134</strain>
    </source>
</reference>
<proteinExistence type="predicted"/>
<dbReference type="AlphaFoldDB" id="A0A917C468"/>
<organism evidence="1 2">
    <name type="scientific">Paenibacillus albidus</name>
    <dbReference type="NCBI Taxonomy" id="2041023"/>
    <lineage>
        <taxon>Bacteria</taxon>
        <taxon>Bacillati</taxon>
        <taxon>Bacillota</taxon>
        <taxon>Bacilli</taxon>
        <taxon>Bacillales</taxon>
        <taxon>Paenibacillaceae</taxon>
        <taxon>Paenibacillus</taxon>
    </lineage>
</organism>